<dbReference type="InterPro" id="IPR003798">
    <property type="entry name" value="DNA_recombination_RmuC"/>
</dbReference>
<sequence length="372" mass="42390">MDSAVLILSIFLTISLGLLTFLILKLINNQSSNSEDDTSILTEEIKKIIETVYKEREAEFKTSSKDSIEKIIDPFRTRIKEFEDEVKKNTEQQLKLHVETKTTIDGLIEKTNQITSDTANLADALRGDSKTQGDYGEMKLRMLLENSGLQENIHYKLQENFVVKGEDGLKNKRPDAIVYLPDDRQIIIDSKFSFRAYHDYSSSEKAEDKDRNGKHHVVNVKERIKELSDTKYNDIADLNSPDMTFLFLGIDDALNVALKYDQELLSYATKKRIALLSPTQLHISIKMIENLWRIDGQREGAKVIYEEAQKLVDKLGGFIETVNSLGHSIELSQKKFEDAMNKLSTGKGSIEARVNKLISIGKKESEKIKHDN</sequence>
<proteinExistence type="inferred from homology"/>
<keyword evidence="5" id="KW-1133">Transmembrane helix</keyword>
<comment type="function">
    <text evidence="1">Involved in DNA recombination.</text>
</comment>
<dbReference type="Pfam" id="PF02646">
    <property type="entry name" value="RmuC"/>
    <property type="match status" value="1"/>
</dbReference>
<dbReference type="Proteomes" id="UP000252147">
    <property type="component" value="Unassembled WGS sequence"/>
</dbReference>
<dbReference type="AlphaFoldDB" id="A0A368BRI6"/>
<dbReference type="PANTHER" id="PTHR30563:SF0">
    <property type="entry name" value="DNA RECOMBINATION PROTEIN RMUC"/>
    <property type="match status" value="1"/>
</dbReference>
<keyword evidence="3" id="KW-0175">Coiled coil</keyword>
<protein>
    <submittedName>
        <fullName evidence="6">DNA recombination protein RmuC</fullName>
    </submittedName>
</protein>
<keyword evidence="4" id="KW-0233">DNA recombination</keyword>
<comment type="similarity">
    <text evidence="2">Belongs to the RmuC family.</text>
</comment>
<organism evidence="6 7">
    <name type="scientific">SAR86 cluster bacterium</name>
    <dbReference type="NCBI Taxonomy" id="2030880"/>
    <lineage>
        <taxon>Bacteria</taxon>
        <taxon>Pseudomonadati</taxon>
        <taxon>Pseudomonadota</taxon>
        <taxon>Gammaproteobacteria</taxon>
        <taxon>SAR86 cluster</taxon>
    </lineage>
</organism>
<keyword evidence="5" id="KW-0812">Transmembrane</keyword>
<dbReference type="GO" id="GO:0006310">
    <property type="term" value="P:DNA recombination"/>
    <property type="evidence" value="ECO:0007669"/>
    <property type="project" value="UniProtKB-KW"/>
</dbReference>
<name>A0A368BRI6_9GAMM</name>
<evidence type="ECO:0000313" key="7">
    <source>
        <dbReference type="Proteomes" id="UP000252147"/>
    </source>
</evidence>
<evidence type="ECO:0000256" key="4">
    <source>
        <dbReference type="ARBA" id="ARBA00023172"/>
    </source>
</evidence>
<evidence type="ECO:0000256" key="5">
    <source>
        <dbReference type="SAM" id="Phobius"/>
    </source>
</evidence>
<dbReference type="PANTHER" id="PTHR30563">
    <property type="entry name" value="DNA RECOMBINATION PROTEIN RMUC"/>
    <property type="match status" value="1"/>
</dbReference>
<keyword evidence="5" id="KW-0472">Membrane</keyword>
<evidence type="ECO:0000313" key="6">
    <source>
        <dbReference type="EMBL" id="RCL39306.1"/>
    </source>
</evidence>
<dbReference type="EMBL" id="QOPD01000001">
    <property type="protein sequence ID" value="RCL39306.1"/>
    <property type="molecule type" value="Genomic_DNA"/>
</dbReference>
<evidence type="ECO:0000256" key="3">
    <source>
        <dbReference type="ARBA" id="ARBA00023054"/>
    </source>
</evidence>
<accession>A0A368BRI6</accession>
<gene>
    <name evidence="6" type="ORF">DBW97_00840</name>
</gene>
<reference evidence="6 7" key="1">
    <citation type="journal article" date="2018" name="Microbiome">
        <title>Fine metagenomic profile of the Mediterranean stratified and mixed water columns revealed by assembly and recruitment.</title>
        <authorList>
            <person name="Haro-Moreno J.M."/>
            <person name="Lopez-Perez M."/>
            <person name="De La Torre J.R."/>
            <person name="Picazo A."/>
            <person name="Camacho A."/>
            <person name="Rodriguez-Valera F."/>
        </authorList>
    </citation>
    <scope>NUCLEOTIDE SEQUENCE [LARGE SCALE GENOMIC DNA]</scope>
    <source>
        <strain evidence="6">MED-G83</strain>
    </source>
</reference>
<evidence type="ECO:0000256" key="2">
    <source>
        <dbReference type="ARBA" id="ARBA00009840"/>
    </source>
</evidence>
<comment type="caution">
    <text evidence="6">The sequence shown here is derived from an EMBL/GenBank/DDBJ whole genome shotgun (WGS) entry which is preliminary data.</text>
</comment>
<evidence type="ECO:0000256" key="1">
    <source>
        <dbReference type="ARBA" id="ARBA00003416"/>
    </source>
</evidence>
<feature type="transmembrane region" description="Helical" evidence="5">
    <location>
        <begin position="6"/>
        <end position="24"/>
    </location>
</feature>